<dbReference type="EMBL" id="RCCP01000001">
    <property type="protein sequence ID" value="RLJ90671.1"/>
    <property type="molecule type" value="Genomic_DNA"/>
</dbReference>
<feature type="domain" description="Bacterial sugar transferase" evidence="3">
    <location>
        <begin position="9"/>
        <end position="186"/>
    </location>
</feature>
<dbReference type="PANTHER" id="PTHR30576:SF0">
    <property type="entry name" value="UNDECAPRENYL-PHOSPHATE N-ACETYLGALACTOSAMINYL 1-PHOSPHATE TRANSFERASE-RELATED"/>
    <property type="match status" value="1"/>
</dbReference>
<keyword evidence="2" id="KW-0812">Transmembrane</keyword>
<name>A0A497YMF1_9BACL</name>
<proteinExistence type="inferred from homology"/>
<evidence type="ECO:0000259" key="3">
    <source>
        <dbReference type="Pfam" id="PF02397"/>
    </source>
</evidence>
<keyword evidence="5" id="KW-1185">Reference proteome</keyword>
<comment type="similarity">
    <text evidence="1">Belongs to the bacterial sugar transferase family.</text>
</comment>
<dbReference type="Proteomes" id="UP000280791">
    <property type="component" value="Unassembled WGS sequence"/>
</dbReference>
<sequence length="209" mass="24152">MRNFQLLIKRIFDFCVSLILAIILSPFFLLVSLLIKISSEGPVYFKQQRPGLHGEIFEVYKFRTMKPGSEKMITGKEVLLNDNRITTIGKYLRRFKVDELPQIFNVLKGEMSLVGPRPERLASLDAYTDEISKRLDIVPGMTGLAQVSGNIYITLQDRYKYDIYYAENFNIWLDVKIIFRTIGVILFGEDKYINNSLVNIKVAVKENNI</sequence>
<gene>
    <name evidence="4" type="ORF">DFR62_0818</name>
</gene>
<evidence type="ECO:0000256" key="1">
    <source>
        <dbReference type="ARBA" id="ARBA00006464"/>
    </source>
</evidence>
<dbReference type="GO" id="GO:0016780">
    <property type="term" value="F:phosphotransferase activity, for other substituted phosphate groups"/>
    <property type="evidence" value="ECO:0007669"/>
    <property type="project" value="TreeGrafter"/>
</dbReference>
<keyword evidence="2" id="KW-0472">Membrane</keyword>
<evidence type="ECO:0000256" key="2">
    <source>
        <dbReference type="SAM" id="Phobius"/>
    </source>
</evidence>
<dbReference type="PANTHER" id="PTHR30576">
    <property type="entry name" value="COLANIC BIOSYNTHESIS UDP-GLUCOSE LIPID CARRIER TRANSFERASE"/>
    <property type="match status" value="1"/>
</dbReference>
<dbReference type="Pfam" id="PF02397">
    <property type="entry name" value="Bac_transf"/>
    <property type="match status" value="1"/>
</dbReference>
<evidence type="ECO:0000313" key="4">
    <source>
        <dbReference type="EMBL" id="RLJ90671.1"/>
    </source>
</evidence>
<accession>A0A497YMF1</accession>
<protein>
    <submittedName>
        <fullName evidence="4">Sugar transferase EpsL</fullName>
    </submittedName>
</protein>
<comment type="caution">
    <text evidence="4">The sequence shown here is derived from an EMBL/GenBank/DDBJ whole genome shotgun (WGS) entry which is preliminary data.</text>
</comment>
<dbReference type="AlphaFoldDB" id="A0A497YMF1"/>
<keyword evidence="4" id="KW-0808">Transferase</keyword>
<dbReference type="InterPro" id="IPR003362">
    <property type="entry name" value="Bact_transf"/>
</dbReference>
<organism evidence="4 5">
    <name type="scientific">Planococcus citreus</name>
    <dbReference type="NCBI Taxonomy" id="1373"/>
    <lineage>
        <taxon>Bacteria</taxon>
        <taxon>Bacillati</taxon>
        <taxon>Bacillota</taxon>
        <taxon>Bacilli</taxon>
        <taxon>Bacillales</taxon>
        <taxon>Caryophanaceae</taxon>
        <taxon>Planococcus</taxon>
    </lineage>
</organism>
<evidence type="ECO:0000313" key="5">
    <source>
        <dbReference type="Proteomes" id="UP000280791"/>
    </source>
</evidence>
<keyword evidence="2" id="KW-1133">Transmembrane helix</keyword>
<feature type="transmembrane region" description="Helical" evidence="2">
    <location>
        <begin position="12"/>
        <end position="35"/>
    </location>
</feature>
<dbReference type="RefSeq" id="WP_121298161.1">
    <property type="nucleotide sequence ID" value="NZ_RCCP01000001.1"/>
</dbReference>
<reference evidence="4 5" key="1">
    <citation type="submission" date="2018-10" db="EMBL/GenBank/DDBJ databases">
        <title>Genomic Encyclopedia of Type Strains, Phase IV (KMG-IV): sequencing the most valuable type-strain genomes for metagenomic binning, comparative biology and taxonomic classification.</title>
        <authorList>
            <person name="Goeker M."/>
        </authorList>
    </citation>
    <scope>NUCLEOTIDE SEQUENCE [LARGE SCALE GENOMIC DNA]</scope>
    <source>
        <strain evidence="4 5">DSM 20549</strain>
    </source>
</reference>
<dbReference type="OrthoDB" id="9808602at2"/>